<evidence type="ECO:0000313" key="8">
    <source>
        <dbReference type="EMBL" id="KAF3333932.1"/>
    </source>
</evidence>
<evidence type="ECO:0000259" key="7">
    <source>
        <dbReference type="PROSITE" id="PS50811"/>
    </source>
</evidence>
<evidence type="ECO:0000256" key="1">
    <source>
        <dbReference type="ARBA" id="ARBA00004123"/>
    </source>
</evidence>
<dbReference type="Proteomes" id="UP000623129">
    <property type="component" value="Unassembled WGS sequence"/>
</dbReference>
<dbReference type="InterPro" id="IPR036576">
    <property type="entry name" value="WRKY_dom_sf"/>
</dbReference>
<keyword evidence="4" id="KW-0804">Transcription</keyword>
<dbReference type="SUPFAM" id="SSF118290">
    <property type="entry name" value="WRKY DNA-binding domain"/>
    <property type="match status" value="1"/>
</dbReference>
<sequence length="211" mass="23409">MGETDRPFKESDVEDGYWRDGDGIEWGQLIESSPLPACHLMELSGSTGAKMVEPDVRSSGPVVGSSCSEELQDHSDTKQSDQTEGKKRKKGEKRRREERSYYKCTIDKCTVKKRVERSADDPSVVVTTYEGRHCHYTPITPRSSQYMKNATAFTVERVAPATAVQSDLQAIHQGFYHAQQPYFEKEIGGEAGNSASEGLLDNIVFTGLPPA</sequence>
<dbReference type="SMART" id="SM00774">
    <property type="entry name" value="WRKY"/>
    <property type="match status" value="1"/>
</dbReference>
<evidence type="ECO:0000313" key="9">
    <source>
        <dbReference type="Proteomes" id="UP000623129"/>
    </source>
</evidence>
<keyword evidence="3" id="KW-0238">DNA-binding</keyword>
<dbReference type="InterPro" id="IPR044810">
    <property type="entry name" value="WRKY_plant"/>
</dbReference>
<dbReference type="GO" id="GO:0043565">
    <property type="term" value="F:sequence-specific DNA binding"/>
    <property type="evidence" value="ECO:0007669"/>
    <property type="project" value="InterPro"/>
</dbReference>
<keyword evidence="2" id="KW-0805">Transcription regulation</keyword>
<reference evidence="8" key="1">
    <citation type="submission" date="2020-01" db="EMBL/GenBank/DDBJ databases">
        <title>Genome sequence of Kobresia littledalei, the first chromosome-level genome in the family Cyperaceae.</title>
        <authorList>
            <person name="Qu G."/>
        </authorList>
    </citation>
    <scope>NUCLEOTIDE SEQUENCE</scope>
    <source>
        <strain evidence="8">C.B.Clarke</strain>
        <tissue evidence="8">Leaf</tissue>
    </source>
</reference>
<dbReference type="InterPro" id="IPR003657">
    <property type="entry name" value="WRKY_dom"/>
</dbReference>
<dbReference type="Gene3D" id="2.20.25.80">
    <property type="entry name" value="WRKY domain"/>
    <property type="match status" value="1"/>
</dbReference>
<comment type="subcellular location">
    <subcellularLocation>
        <location evidence="1">Nucleus</location>
    </subcellularLocation>
</comment>
<feature type="compositionally biased region" description="Basic and acidic residues" evidence="6">
    <location>
        <begin position="71"/>
        <end position="85"/>
    </location>
</feature>
<organism evidence="8 9">
    <name type="scientific">Carex littledalei</name>
    <dbReference type="NCBI Taxonomy" id="544730"/>
    <lineage>
        <taxon>Eukaryota</taxon>
        <taxon>Viridiplantae</taxon>
        <taxon>Streptophyta</taxon>
        <taxon>Embryophyta</taxon>
        <taxon>Tracheophyta</taxon>
        <taxon>Spermatophyta</taxon>
        <taxon>Magnoliopsida</taxon>
        <taxon>Liliopsida</taxon>
        <taxon>Poales</taxon>
        <taxon>Cyperaceae</taxon>
        <taxon>Cyperoideae</taxon>
        <taxon>Cariceae</taxon>
        <taxon>Carex</taxon>
        <taxon>Carex subgen. Euthyceras</taxon>
    </lineage>
</organism>
<evidence type="ECO:0000256" key="5">
    <source>
        <dbReference type="ARBA" id="ARBA00023242"/>
    </source>
</evidence>
<dbReference type="GO" id="GO:0003700">
    <property type="term" value="F:DNA-binding transcription factor activity"/>
    <property type="evidence" value="ECO:0007669"/>
    <property type="project" value="InterPro"/>
</dbReference>
<evidence type="ECO:0000256" key="2">
    <source>
        <dbReference type="ARBA" id="ARBA00023015"/>
    </source>
</evidence>
<evidence type="ECO:0000256" key="6">
    <source>
        <dbReference type="SAM" id="MobiDB-lite"/>
    </source>
</evidence>
<feature type="region of interest" description="Disordered" evidence="6">
    <location>
        <begin position="49"/>
        <end position="97"/>
    </location>
</feature>
<comment type="caution">
    <text evidence="8">The sequence shown here is derived from an EMBL/GenBank/DDBJ whole genome shotgun (WGS) entry which is preliminary data.</text>
</comment>
<evidence type="ECO:0000256" key="4">
    <source>
        <dbReference type="ARBA" id="ARBA00023163"/>
    </source>
</evidence>
<dbReference type="PANTHER" id="PTHR31221">
    <property type="entry name" value="WRKY TRANSCRIPTION FACTOR PROTEIN 1-RELATED"/>
    <property type="match status" value="1"/>
</dbReference>
<feature type="domain" description="WRKY" evidence="7">
    <location>
        <begin position="86"/>
        <end position="138"/>
    </location>
</feature>
<dbReference type="Pfam" id="PF03106">
    <property type="entry name" value="WRKY"/>
    <property type="match status" value="1"/>
</dbReference>
<dbReference type="EMBL" id="SWLB01000010">
    <property type="protein sequence ID" value="KAF3333932.1"/>
    <property type="molecule type" value="Genomic_DNA"/>
</dbReference>
<gene>
    <name evidence="8" type="ORF">FCM35_KLT01623</name>
</gene>
<name>A0A833R545_9POAL</name>
<keyword evidence="5" id="KW-0539">Nucleus</keyword>
<accession>A0A833R545</accession>
<dbReference type="PANTHER" id="PTHR31221:SF334">
    <property type="entry name" value="WRKY TRANSCRIPTION FACTOR 57-RELATED"/>
    <property type="match status" value="1"/>
</dbReference>
<dbReference type="GO" id="GO:0005634">
    <property type="term" value="C:nucleus"/>
    <property type="evidence" value="ECO:0007669"/>
    <property type="project" value="UniProtKB-SubCell"/>
</dbReference>
<dbReference type="PROSITE" id="PS50811">
    <property type="entry name" value="WRKY"/>
    <property type="match status" value="1"/>
</dbReference>
<dbReference type="AlphaFoldDB" id="A0A833R545"/>
<protein>
    <submittedName>
        <fullName evidence="8">Putative WRKY transcription factor 57</fullName>
    </submittedName>
</protein>
<keyword evidence="9" id="KW-1185">Reference proteome</keyword>
<proteinExistence type="predicted"/>
<dbReference type="OrthoDB" id="1748248at2759"/>
<evidence type="ECO:0000256" key="3">
    <source>
        <dbReference type="ARBA" id="ARBA00023125"/>
    </source>
</evidence>